<keyword evidence="13" id="KW-1185">Reference proteome</keyword>
<dbReference type="SUPFAM" id="SSF53383">
    <property type="entry name" value="PLP-dependent transferases"/>
    <property type="match status" value="1"/>
</dbReference>
<evidence type="ECO:0000256" key="3">
    <source>
        <dbReference type="ARBA" id="ARBA00012239"/>
    </source>
</evidence>
<dbReference type="PANTHER" id="PTHR11601:SF34">
    <property type="entry name" value="CYSTEINE DESULFURASE"/>
    <property type="match status" value="1"/>
</dbReference>
<comment type="caution">
    <text evidence="12">The sequence shown here is derived from an EMBL/GenBank/DDBJ whole genome shotgun (WGS) entry which is preliminary data.</text>
</comment>
<dbReference type="EMBL" id="JABVEC010000038">
    <property type="protein sequence ID" value="MBC6470246.1"/>
    <property type="molecule type" value="Genomic_DNA"/>
</dbReference>
<dbReference type="InterPro" id="IPR000192">
    <property type="entry name" value="Aminotrans_V_dom"/>
</dbReference>
<evidence type="ECO:0000256" key="4">
    <source>
        <dbReference type="ARBA" id="ARBA00022679"/>
    </source>
</evidence>
<keyword evidence="4" id="KW-0808">Transferase</keyword>
<evidence type="ECO:0000256" key="6">
    <source>
        <dbReference type="ARBA" id="ARBA00022898"/>
    </source>
</evidence>
<feature type="domain" description="Aminotransferase class V" evidence="11">
    <location>
        <begin position="14"/>
        <end position="372"/>
    </location>
</feature>
<evidence type="ECO:0000256" key="1">
    <source>
        <dbReference type="ARBA" id="ARBA00001933"/>
    </source>
</evidence>
<evidence type="ECO:0000256" key="5">
    <source>
        <dbReference type="ARBA" id="ARBA00022723"/>
    </source>
</evidence>
<dbReference type="InterPro" id="IPR020578">
    <property type="entry name" value="Aminotrans_V_PyrdxlP_BS"/>
</dbReference>
<keyword evidence="7" id="KW-0408">Iron</keyword>
<dbReference type="PANTHER" id="PTHR11601">
    <property type="entry name" value="CYSTEINE DESULFURYLASE FAMILY MEMBER"/>
    <property type="match status" value="1"/>
</dbReference>
<dbReference type="PROSITE" id="PS00595">
    <property type="entry name" value="AA_TRANSFER_CLASS_5"/>
    <property type="match status" value="1"/>
</dbReference>
<dbReference type="Proteomes" id="UP000805614">
    <property type="component" value="Unassembled WGS sequence"/>
</dbReference>
<dbReference type="InterPro" id="IPR015424">
    <property type="entry name" value="PyrdxlP-dep_Trfase"/>
</dbReference>
<evidence type="ECO:0000256" key="10">
    <source>
        <dbReference type="RuleBase" id="RU004504"/>
    </source>
</evidence>
<dbReference type="InterPro" id="IPR015421">
    <property type="entry name" value="PyrdxlP-dep_Trfase_major"/>
</dbReference>
<keyword evidence="8" id="KW-0411">Iron-sulfur</keyword>
<evidence type="ECO:0000313" key="13">
    <source>
        <dbReference type="Proteomes" id="UP000805614"/>
    </source>
</evidence>
<evidence type="ECO:0000256" key="7">
    <source>
        <dbReference type="ARBA" id="ARBA00023004"/>
    </source>
</evidence>
<keyword evidence="5" id="KW-0479">Metal-binding</keyword>
<evidence type="ECO:0000256" key="9">
    <source>
        <dbReference type="ARBA" id="ARBA00050776"/>
    </source>
</evidence>
<dbReference type="InterPro" id="IPR016454">
    <property type="entry name" value="Cysteine_dSase"/>
</dbReference>
<reference evidence="12 13" key="1">
    <citation type="submission" date="2020-06" db="EMBL/GenBank/DDBJ databases">
        <title>Actinomadura xiongansis sp. nov., isolated from soil of Baiyangdian.</title>
        <authorList>
            <person name="Zhang X."/>
        </authorList>
    </citation>
    <scope>NUCLEOTIDE SEQUENCE [LARGE SCALE GENOMIC DNA]</scope>
    <source>
        <strain evidence="12 13">HBUM206468</strain>
    </source>
</reference>
<organism evidence="12 13">
    <name type="scientific">Actinomadura alba</name>
    <dbReference type="NCBI Taxonomy" id="406431"/>
    <lineage>
        <taxon>Bacteria</taxon>
        <taxon>Bacillati</taxon>
        <taxon>Actinomycetota</taxon>
        <taxon>Actinomycetes</taxon>
        <taxon>Streptosporangiales</taxon>
        <taxon>Thermomonosporaceae</taxon>
        <taxon>Actinomadura</taxon>
    </lineage>
</organism>
<proteinExistence type="inferred from homology"/>
<sequence>MENPVSHGLDSGPIYLDYNGPTPVDPRVTEAALPFLTTHFGNPASSHWYADEPLRALAQARTQLAQLIGADASEIVFTSGGSEADALAIHGVALARHPADAHVITQVTEHPAVLECCRALQRRYGTEVSFLPVDREGRVDPRDLADAITTRTALVSIMTANNETGVLQPVSELARIAHDHGALFHTDAAQAVGKIPVSVNDVDLLSIAGHKLYAPKGIGALYVRPDVPLEPIVPGGGQERGLRAGTENVALTVALGTAAELARIDLAGSQRRLSRLRDLLYDNLEARLPERLHLNGHPDHRLPNTLNIGIKGLQGQDLLTMIPEIAAATGSACHSGAPEPSPVLSAMGQPADRALSALRLSLGRWTTRDDVTEASNLIAEAAKRLLSKTIETR</sequence>
<evidence type="ECO:0000259" key="11">
    <source>
        <dbReference type="Pfam" id="PF00266"/>
    </source>
</evidence>
<comment type="catalytic activity">
    <reaction evidence="9">
        <text>(sulfur carrier)-H + L-cysteine = (sulfur carrier)-SH + L-alanine</text>
        <dbReference type="Rhea" id="RHEA:43892"/>
        <dbReference type="Rhea" id="RHEA-COMP:14737"/>
        <dbReference type="Rhea" id="RHEA-COMP:14739"/>
        <dbReference type="ChEBI" id="CHEBI:29917"/>
        <dbReference type="ChEBI" id="CHEBI:35235"/>
        <dbReference type="ChEBI" id="CHEBI:57972"/>
        <dbReference type="ChEBI" id="CHEBI:64428"/>
        <dbReference type="EC" id="2.8.1.7"/>
    </reaction>
</comment>
<accession>A0ABR7LZQ9</accession>
<evidence type="ECO:0000256" key="8">
    <source>
        <dbReference type="ARBA" id="ARBA00023014"/>
    </source>
</evidence>
<name>A0ABR7LZQ9_9ACTN</name>
<protein>
    <recommendedName>
        <fullName evidence="3">cysteine desulfurase</fullName>
        <ecNumber evidence="3">2.8.1.7</ecNumber>
    </recommendedName>
</protein>
<dbReference type="Gene3D" id="3.90.1150.10">
    <property type="entry name" value="Aspartate Aminotransferase, domain 1"/>
    <property type="match status" value="1"/>
</dbReference>
<comment type="cofactor">
    <cofactor evidence="1 10">
        <name>pyridoxal 5'-phosphate</name>
        <dbReference type="ChEBI" id="CHEBI:597326"/>
    </cofactor>
</comment>
<dbReference type="PIRSF" id="PIRSF005572">
    <property type="entry name" value="NifS"/>
    <property type="match status" value="1"/>
</dbReference>
<dbReference type="Gene3D" id="3.40.640.10">
    <property type="entry name" value="Type I PLP-dependent aspartate aminotransferase-like (Major domain)"/>
    <property type="match status" value="1"/>
</dbReference>
<dbReference type="InterPro" id="IPR015422">
    <property type="entry name" value="PyrdxlP-dep_Trfase_small"/>
</dbReference>
<comment type="similarity">
    <text evidence="2">Belongs to the class-V pyridoxal-phosphate-dependent aminotransferase family. NifS/IscS subfamily.</text>
</comment>
<dbReference type="Gene3D" id="1.10.260.50">
    <property type="match status" value="1"/>
</dbReference>
<keyword evidence="6" id="KW-0663">Pyridoxal phosphate</keyword>
<dbReference type="EC" id="2.8.1.7" evidence="3"/>
<evidence type="ECO:0000313" key="12">
    <source>
        <dbReference type="EMBL" id="MBC6470246.1"/>
    </source>
</evidence>
<gene>
    <name evidence="12" type="ORF">HKK74_32855</name>
</gene>
<evidence type="ECO:0000256" key="2">
    <source>
        <dbReference type="ARBA" id="ARBA00006490"/>
    </source>
</evidence>
<dbReference type="Pfam" id="PF00266">
    <property type="entry name" value="Aminotran_5"/>
    <property type="match status" value="1"/>
</dbReference>